<evidence type="ECO:0000313" key="3">
    <source>
        <dbReference type="Proteomes" id="UP000324832"/>
    </source>
</evidence>
<proteinExistence type="predicted"/>
<dbReference type="Proteomes" id="UP000324832">
    <property type="component" value="Unassembled WGS sequence"/>
</dbReference>
<feature type="region of interest" description="Disordered" evidence="1">
    <location>
        <begin position="59"/>
        <end position="83"/>
    </location>
</feature>
<name>A0A5E4QJX0_9NEOP</name>
<organism evidence="2 3">
    <name type="scientific">Leptidea sinapis</name>
    <dbReference type="NCBI Taxonomy" id="189913"/>
    <lineage>
        <taxon>Eukaryota</taxon>
        <taxon>Metazoa</taxon>
        <taxon>Ecdysozoa</taxon>
        <taxon>Arthropoda</taxon>
        <taxon>Hexapoda</taxon>
        <taxon>Insecta</taxon>
        <taxon>Pterygota</taxon>
        <taxon>Neoptera</taxon>
        <taxon>Endopterygota</taxon>
        <taxon>Lepidoptera</taxon>
        <taxon>Glossata</taxon>
        <taxon>Ditrysia</taxon>
        <taxon>Papilionoidea</taxon>
        <taxon>Pieridae</taxon>
        <taxon>Dismorphiinae</taxon>
        <taxon>Leptidea</taxon>
    </lineage>
</organism>
<reference evidence="2 3" key="1">
    <citation type="submission" date="2017-07" db="EMBL/GenBank/DDBJ databases">
        <authorList>
            <person name="Talla V."/>
            <person name="Backstrom N."/>
        </authorList>
    </citation>
    <scope>NUCLEOTIDE SEQUENCE [LARGE SCALE GENOMIC DNA]</scope>
</reference>
<sequence>MTRLLSGGDVPMIMDSIYYLGRLSPDASISGSCEALRVSPGGCAAHGLRSIAGRIDVEAAPPPSSAARRHPPPSQRAPAARPASNLALTTRGRLLPPAACHLPVRRDPATYLMLPHARWVSRLPLHRPVIINSYLQEFVGKYFSFDDEEE</sequence>
<protein>
    <submittedName>
        <fullName evidence="2">Uncharacterized protein</fullName>
    </submittedName>
</protein>
<keyword evidence="3" id="KW-1185">Reference proteome</keyword>
<gene>
    <name evidence="2" type="ORF">LSINAPIS_LOCUS9351</name>
</gene>
<evidence type="ECO:0000313" key="2">
    <source>
        <dbReference type="EMBL" id="VVC98238.1"/>
    </source>
</evidence>
<accession>A0A5E4QJX0</accession>
<dbReference type="AlphaFoldDB" id="A0A5E4QJX0"/>
<evidence type="ECO:0000256" key="1">
    <source>
        <dbReference type="SAM" id="MobiDB-lite"/>
    </source>
</evidence>
<dbReference type="EMBL" id="FZQP02003445">
    <property type="protein sequence ID" value="VVC98238.1"/>
    <property type="molecule type" value="Genomic_DNA"/>
</dbReference>